<dbReference type="EMBL" id="VYZN01000025">
    <property type="protein sequence ID" value="KAE9535607.1"/>
    <property type="molecule type" value="Genomic_DNA"/>
</dbReference>
<dbReference type="InterPro" id="IPR017441">
    <property type="entry name" value="Protein_kinase_ATP_BS"/>
</dbReference>
<gene>
    <name evidence="3" type="ORF">AGLY_007508</name>
</gene>
<dbReference type="InterPro" id="IPR011009">
    <property type="entry name" value="Kinase-like_dom_sf"/>
</dbReference>
<dbReference type="GO" id="GO:0005524">
    <property type="term" value="F:ATP binding"/>
    <property type="evidence" value="ECO:0007669"/>
    <property type="project" value="UniProtKB-UniRule"/>
</dbReference>
<feature type="domain" description="Protein kinase" evidence="2">
    <location>
        <begin position="36"/>
        <end position="309"/>
    </location>
</feature>
<evidence type="ECO:0000259" key="2">
    <source>
        <dbReference type="PROSITE" id="PS50011"/>
    </source>
</evidence>
<dbReference type="Pfam" id="PF00069">
    <property type="entry name" value="Pkinase"/>
    <property type="match status" value="1"/>
</dbReference>
<dbReference type="InterPro" id="IPR050235">
    <property type="entry name" value="CK1_Ser-Thr_kinase"/>
</dbReference>
<dbReference type="InterPro" id="IPR000719">
    <property type="entry name" value="Prot_kinase_dom"/>
</dbReference>
<dbReference type="SMART" id="SM00220">
    <property type="entry name" value="S_TKc"/>
    <property type="match status" value="1"/>
</dbReference>
<reference evidence="3 4" key="1">
    <citation type="submission" date="2019-08" db="EMBL/GenBank/DDBJ databases">
        <title>The genome of the soybean aphid Biotype 1, its phylome, world population structure and adaptation to the North American continent.</title>
        <authorList>
            <person name="Giordano R."/>
            <person name="Donthu R.K."/>
            <person name="Hernandez A.G."/>
            <person name="Wright C.L."/>
            <person name="Zimin A.V."/>
        </authorList>
    </citation>
    <scope>NUCLEOTIDE SEQUENCE [LARGE SCALE GENOMIC DNA]</scope>
    <source>
        <tissue evidence="3">Whole aphids</tissue>
    </source>
</reference>
<dbReference type="AlphaFoldDB" id="A0A6G0TMS6"/>
<accession>A0A6G0TMS6</accession>
<evidence type="ECO:0000313" key="4">
    <source>
        <dbReference type="Proteomes" id="UP000475862"/>
    </source>
</evidence>
<dbReference type="PROSITE" id="PS00107">
    <property type="entry name" value="PROTEIN_KINASE_ATP"/>
    <property type="match status" value="1"/>
</dbReference>
<dbReference type="SUPFAM" id="SSF56112">
    <property type="entry name" value="Protein kinase-like (PK-like)"/>
    <property type="match status" value="1"/>
</dbReference>
<proteinExistence type="predicted"/>
<dbReference type="Gene3D" id="1.10.510.10">
    <property type="entry name" value="Transferase(Phosphotransferase) domain 1"/>
    <property type="match status" value="1"/>
</dbReference>
<dbReference type="Proteomes" id="UP000475862">
    <property type="component" value="Unassembled WGS sequence"/>
</dbReference>
<keyword evidence="1" id="KW-0067">ATP-binding</keyword>
<sequence>MAQQKKTTIPGISQPPSLTQKTLVRSSKTILVDAHYKLGKKIGKGNFGEVRIGKDIRNNEDVAIKTEPITAKIPQLMFEYNIYRQLGATDKTHKMKGIPKVYCYKLAGTQYNALVLELLGPSLEDLFNACERKFTLKTILMIAIHTLHRIETVHEKGIVFRDIKPENFVVGRNLMKKDNIIYIIDFGLAKEYIDHKTKKHIPYREKKNLTGTARYMSINTHLGKEQSRRDDLESLGHMYMYLARGSLPWQGLKVQNAKERFQKIGEMKKNTPIESLCDGYPEMAEYMKYVRHLEFYEEPNYRFLRHIFTTALHKNGFEDDQIFDWVDK</sequence>
<organism evidence="3 4">
    <name type="scientific">Aphis glycines</name>
    <name type="common">Soybean aphid</name>
    <dbReference type="NCBI Taxonomy" id="307491"/>
    <lineage>
        <taxon>Eukaryota</taxon>
        <taxon>Metazoa</taxon>
        <taxon>Ecdysozoa</taxon>
        <taxon>Arthropoda</taxon>
        <taxon>Hexapoda</taxon>
        <taxon>Insecta</taxon>
        <taxon>Pterygota</taxon>
        <taxon>Neoptera</taxon>
        <taxon>Paraneoptera</taxon>
        <taxon>Hemiptera</taxon>
        <taxon>Sternorrhyncha</taxon>
        <taxon>Aphidomorpha</taxon>
        <taxon>Aphidoidea</taxon>
        <taxon>Aphididae</taxon>
        <taxon>Aphidini</taxon>
        <taxon>Aphis</taxon>
        <taxon>Aphis</taxon>
    </lineage>
</organism>
<evidence type="ECO:0000313" key="3">
    <source>
        <dbReference type="EMBL" id="KAE9535607.1"/>
    </source>
</evidence>
<name>A0A6G0TMS6_APHGL</name>
<feature type="binding site" evidence="1">
    <location>
        <position position="65"/>
    </location>
    <ligand>
        <name>ATP</name>
        <dbReference type="ChEBI" id="CHEBI:30616"/>
    </ligand>
</feature>
<dbReference type="FunFam" id="1.10.510.10:FF:001190">
    <property type="entry name" value="Uncharacterized protein"/>
    <property type="match status" value="1"/>
</dbReference>
<protein>
    <recommendedName>
        <fullName evidence="2">Protein kinase domain-containing protein</fullName>
    </recommendedName>
</protein>
<evidence type="ECO:0000256" key="1">
    <source>
        <dbReference type="PROSITE-ProRule" id="PRU10141"/>
    </source>
</evidence>
<keyword evidence="1" id="KW-0547">Nucleotide-binding</keyword>
<dbReference type="GO" id="GO:0004672">
    <property type="term" value="F:protein kinase activity"/>
    <property type="evidence" value="ECO:0007669"/>
    <property type="project" value="InterPro"/>
</dbReference>
<keyword evidence="4" id="KW-1185">Reference proteome</keyword>
<dbReference type="PANTHER" id="PTHR11909">
    <property type="entry name" value="CASEIN KINASE-RELATED"/>
    <property type="match status" value="1"/>
</dbReference>
<comment type="caution">
    <text evidence="3">The sequence shown here is derived from an EMBL/GenBank/DDBJ whole genome shotgun (WGS) entry which is preliminary data.</text>
</comment>
<dbReference type="OrthoDB" id="5800476at2759"/>
<dbReference type="PROSITE" id="PS50011">
    <property type="entry name" value="PROTEIN_KINASE_DOM"/>
    <property type="match status" value="1"/>
</dbReference>